<name>A0ABS6YGD3_9BACT</name>
<accession>A0ABS6YGD3</accession>
<proteinExistence type="predicted"/>
<dbReference type="InterPro" id="IPR007345">
    <property type="entry name" value="Polysacch_pyruvyl_Trfase"/>
</dbReference>
<keyword evidence="3" id="KW-1185">Reference proteome</keyword>
<feature type="domain" description="Polysaccharide pyruvyl transferase" evidence="1">
    <location>
        <begin position="78"/>
        <end position="229"/>
    </location>
</feature>
<dbReference type="GO" id="GO:0016740">
    <property type="term" value="F:transferase activity"/>
    <property type="evidence" value="ECO:0007669"/>
    <property type="project" value="UniProtKB-KW"/>
</dbReference>
<organism evidence="2 3">
    <name type="scientific">Hoylesella nanceiensis</name>
    <dbReference type="NCBI Taxonomy" id="425941"/>
    <lineage>
        <taxon>Bacteria</taxon>
        <taxon>Pseudomonadati</taxon>
        <taxon>Bacteroidota</taxon>
        <taxon>Bacteroidia</taxon>
        <taxon>Bacteroidales</taxon>
        <taxon>Prevotellaceae</taxon>
        <taxon>Hoylesella</taxon>
    </lineage>
</organism>
<evidence type="ECO:0000313" key="2">
    <source>
        <dbReference type="EMBL" id="MBW4769774.1"/>
    </source>
</evidence>
<evidence type="ECO:0000259" key="1">
    <source>
        <dbReference type="Pfam" id="PF04230"/>
    </source>
</evidence>
<comment type="caution">
    <text evidence="2">The sequence shown here is derived from an EMBL/GenBank/DDBJ whole genome shotgun (WGS) entry which is preliminary data.</text>
</comment>
<dbReference type="Proteomes" id="UP000788426">
    <property type="component" value="Unassembled WGS sequence"/>
</dbReference>
<dbReference type="RefSeq" id="WP_219481854.1">
    <property type="nucleotide sequence ID" value="NZ_JABZTF010000005.1"/>
</dbReference>
<keyword evidence="2" id="KW-0808">Transferase</keyword>
<dbReference type="Pfam" id="PF04230">
    <property type="entry name" value="PS_pyruv_trans"/>
    <property type="match status" value="1"/>
</dbReference>
<evidence type="ECO:0000313" key="3">
    <source>
        <dbReference type="Proteomes" id="UP000788426"/>
    </source>
</evidence>
<reference evidence="2 3" key="1">
    <citation type="submission" date="2021-07" db="EMBL/GenBank/DDBJ databases">
        <title>Genomic diversity and antimicrobial resistance of Prevotella spp. isolated from chronic lung disease airways.</title>
        <authorList>
            <person name="Webb K.A."/>
            <person name="Olagoke O.S."/>
            <person name="Baird T."/>
            <person name="Neill J."/>
            <person name="Pham A."/>
            <person name="Wells T.J."/>
            <person name="Ramsay K.A."/>
            <person name="Bell S.C."/>
            <person name="Sarovich D.S."/>
            <person name="Price E.P."/>
        </authorList>
    </citation>
    <scope>NUCLEOTIDE SEQUENCE [LARGE SCALE GENOMIC DNA]</scope>
    <source>
        <strain evidence="2 3">SCHI0011.S.12</strain>
    </source>
</reference>
<gene>
    <name evidence="2" type="ORF">KZO38_08390</name>
</gene>
<protein>
    <submittedName>
        <fullName evidence="2">Polysaccharide pyruvyl transferase family protein</fullName>
    </submittedName>
</protein>
<dbReference type="EMBL" id="JAHXCT010000006">
    <property type="protein sequence ID" value="MBW4769774.1"/>
    <property type="molecule type" value="Genomic_DNA"/>
</dbReference>
<sequence length="298" mass="34612">MKIIKKIWQQIRCSYLYWCRNALLINAYVDDDTWTGIRHSNWGDDLNYYFISHLTKRPIVFLHRFWLAKKLNFRNYLCIGTLLDAVNYSRESTIVWGTGVSGQDRLFTIPKEIRSVRGKKSIEFLQQKNMPYPALVGDPALILPLFYQPKNKEKKYKLGIIPHVIDLEHPIIKQIQSENSNEVLIINLSKFEKWTDIIDQICSCECIASSSLHGLITSDTYGVPNCWIELSDKISGGHFKFYDYASSVNRTFNGPITMHTDIDKLIEECKKWTQPTINHSDILKSCPFKIKAEQVISK</sequence>